<evidence type="ECO:0000313" key="3">
    <source>
        <dbReference type="Proteomes" id="UP000310532"/>
    </source>
</evidence>
<feature type="transmembrane region" description="Helical" evidence="1">
    <location>
        <begin position="104"/>
        <end position="122"/>
    </location>
</feature>
<feature type="transmembrane region" description="Helical" evidence="1">
    <location>
        <begin position="209"/>
        <end position="230"/>
    </location>
</feature>
<dbReference type="AlphaFoldDB" id="A0A4S2ADX7"/>
<feature type="transmembrane region" description="Helical" evidence="1">
    <location>
        <begin position="171"/>
        <end position="197"/>
    </location>
</feature>
<feature type="transmembrane region" description="Helical" evidence="1">
    <location>
        <begin position="9"/>
        <end position="29"/>
    </location>
</feature>
<keyword evidence="3" id="KW-1185">Reference proteome</keyword>
<dbReference type="EMBL" id="SRYZ01000073">
    <property type="protein sequence ID" value="TGX98784.1"/>
    <property type="molecule type" value="Genomic_DNA"/>
</dbReference>
<feature type="transmembrane region" description="Helical" evidence="1">
    <location>
        <begin position="49"/>
        <end position="67"/>
    </location>
</feature>
<evidence type="ECO:0000313" key="2">
    <source>
        <dbReference type="EMBL" id="TGX98784.1"/>
    </source>
</evidence>
<organism evidence="2 3">
    <name type="scientific">Bacteroides muris</name>
    <name type="common">ex Afrizal et al. 2022</name>
    <dbReference type="NCBI Taxonomy" id="2516960"/>
    <lineage>
        <taxon>Bacteria</taxon>
        <taxon>Pseudomonadati</taxon>
        <taxon>Bacteroidota</taxon>
        <taxon>Bacteroidia</taxon>
        <taxon>Bacteroidales</taxon>
        <taxon>Bacteroidaceae</taxon>
        <taxon>Bacteroides</taxon>
    </lineage>
</organism>
<feature type="transmembrane region" description="Helical" evidence="1">
    <location>
        <begin position="270"/>
        <end position="292"/>
    </location>
</feature>
<comment type="caution">
    <text evidence="2">The sequence shown here is derived from an EMBL/GenBank/DDBJ whole genome shotgun (WGS) entry which is preliminary data.</text>
</comment>
<keyword evidence="1" id="KW-0812">Transmembrane</keyword>
<name>A0A4S2ADX7_9BACE</name>
<keyword evidence="1" id="KW-0472">Membrane</keyword>
<dbReference type="Proteomes" id="UP000310532">
    <property type="component" value="Unassembled WGS sequence"/>
</dbReference>
<evidence type="ECO:0000256" key="1">
    <source>
        <dbReference type="SAM" id="Phobius"/>
    </source>
</evidence>
<reference evidence="2 3" key="1">
    <citation type="submission" date="2019-04" db="EMBL/GenBank/DDBJ databases">
        <title>Microbes associate with the intestines of laboratory mice.</title>
        <authorList>
            <person name="Navarre W."/>
            <person name="Wong E."/>
            <person name="Huang K."/>
            <person name="Tropini C."/>
            <person name="Ng K."/>
            <person name="Yu B."/>
        </authorList>
    </citation>
    <scope>NUCLEOTIDE SEQUENCE [LARGE SCALE GENOMIC DNA]</scope>
    <source>
        <strain evidence="2 3">NM69_E16B</strain>
    </source>
</reference>
<feature type="transmembrane region" description="Helical" evidence="1">
    <location>
        <begin position="322"/>
        <end position="344"/>
    </location>
</feature>
<accession>A0A4S2ADX7</accession>
<feature type="transmembrane region" description="Helical" evidence="1">
    <location>
        <begin position="142"/>
        <end position="159"/>
    </location>
</feature>
<gene>
    <name evidence="2" type="ORF">E5355_18050</name>
</gene>
<keyword evidence="1" id="KW-1133">Transmembrane helix</keyword>
<proteinExistence type="predicted"/>
<evidence type="ECO:0008006" key="4">
    <source>
        <dbReference type="Google" id="ProtNLM"/>
    </source>
</evidence>
<protein>
    <recommendedName>
        <fullName evidence="4">Oligosaccharide repeat unit polymerase</fullName>
    </recommendedName>
</protein>
<sequence>MKVRVAPHTFFFLLLTFSYGIPVILTLFYNINEEYTYVNDNILAEYSHTAWTLLSIYAIATVSFLLGSKLTHDSIKRVRVSSISQDLISNSSSSLPLNFWQKNVIYGFICLGLVMLFKMFRAGTFSSDYIESFGAGFESQNVYTMLCDVFFFFFLYLYLNYQNSYNKSKLLLLVMIFVTLLRGSRMFTIPLIFFLLYKMVYIDGLTRKKIGFILLGGTVVLLGLCLVFFLRHGASFENVDILGMIFLLIQYESCGVHVPLMKEIMMGWHLSFAPMFTYVTDTFLFVIPRIVFPEKNEYLFFDRVVSEYNLSPFGGINGEASVILYFGMLFPFFFFLVGGFLSYLYNLVKKSSNTSIKVLYTFICCSLMFTFLRNGILIATKSMIVVWIILAFFVFVRRISLNLKG</sequence>
<feature type="transmembrane region" description="Helical" evidence="1">
    <location>
        <begin position="378"/>
        <end position="396"/>
    </location>
</feature>
<dbReference type="RefSeq" id="WP_136011432.1">
    <property type="nucleotide sequence ID" value="NZ_SRYZ01000073.1"/>
</dbReference>
<feature type="transmembrane region" description="Helical" evidence="1">
    <location>
        <begin position="356"/>
        <end position="372"/>
    </location>
</feature>